<keyword evidence="3" id="KW-1185">Reference proteome</keyword>
<feature type="region of interest" description="Disordered" evidence="1">
    <location>
        <begin position="75"/>
        <end position="103"/>
    </location>
</feature>
<gene>
    <name evidence="2" type="ORF">EVAR_72248_1</name>
</gene>
<dbReference type="Proteomes" id="UP000299102">
    <property type="component" value="Unassembled WGS sequence"/>
</dbReference>
<accession>A0A4C1TSP3</accession>
<name>A0A4C1TSP3_EUMVA</name>
<organism evidence="2 3">
    <name type="scientific">Eumeta variegata</name>
    <name type="common">Bagworm moth</name>
    <name type="synonym">Eumeta japonica</name>
    <dbReference type="NCBI Taxonomy" id="151549"/>
    <lineage>
        <taxon>Eukaryota</taxon>
        <taxon>Metazoa</taxon>
        <taxon>Ecdysozoa</taxon>
        <taxon>Arthropoda</taxon>
        <taxon>Hexapoda</taxon>
        <taxon>Insecta</taxon>
        <taxon>Pterygota</taxon>
        <taxon>Neoptera</taxon>
        <taxon>Endopterygota</taxon>
        <taxon>Lepidoptera</taxon>
        <taxon>Glossata</taxon>
        <taxon>Ditrysia</taxon>
        <taxon>Tineoidea</taxon>
        <taxon>Psychidae</taxon>
        <taxon>Oiketicinae</taxon>
        <taxon>Eumeta</taxon>
    </lineage>
</organism>
<evidence type="ECO:0000313" key="3">
    <source>
        <dbReference type="Proteomes" id="UP000299102"/>
    </source>
</evidence>
<comment type="caution">
    <text evidence="2">The sequence shown here is derived from an EMBL/GenBank/DDBJ whole genome shotgun (WGS) entry which is preliminary data.</text>
</comment>
<evidence type="ECO:0000256" key="1">
    <source>
        <dbReference type="SAM" id="MobiDB-lite"/>
    </source>
</evidence>
<dbReference type="EMBL" id="BGZK01006163">
    <property type="protein sequence ID" value="GBP16924.1"/>
    <property type="molecule type" value="Genomic_DNA"/>
</dbReference>
<dbReference type="AlphaFoldDB" id="A0A4C1TSP3"/>
<evidence type="ECO:0000313" key="2">
    <source>
        <dbReference type="EMBL" id="GBP16924.1"/>
    </source>
</evidence>
<sequence length="103" mass="11391">MYLCIRKKAIRIGVTVYSFEDMPPPKCLKSYSRRRIFNQPPSPKILLGAMLCKNTLSATKDPTVALLEALSIKTKEETKSVSTQQQQPAASNSSATATTFCSY</sequence>
<reference evidence="2 3" key="1">
    <citation type="journal article" date="2019" name="Commun. Biol.">
        <title>The bagworm genome reveals a unique fibroin gene that provides high tensile strength.</title>
        <authorList>
            <person name="Kono N."/>
            <person name="Nakamura H."/>
            <person name="Ohtoshi R."/>
            <person name="Tomita M."/>
            <person name="Numata K."/>
            <person name="Arakawa K."/>
        </authorList>
    </citation>
    <scope>NUCLEOTIDE SEQUENCE [LARGE SCALE GENOMIC DNA]</scope>
</reference>
<feature type="compositionally biased region" description="Low complexity" evidence="1">
    <location>
        <begin position="82"/>
        <end position="103"/>
    </location>
</feature>
<proteinExistence type="predicted"/>
<protein>
    <submittedName>
        <fullName evidence="2">Uncharacterized protein</fullName>
    </submittedName>
</protein>